<dbReference type="SUPFAM" id="SSF48425">
    <property type="entry name" value="Sec7 domain"/>
    <property type="match status" value="1"/>
</dbReference>
<dbReference type="Proteomes" id="UP000659654">
    <property type="component" value="Unassembled WGS sequence"/>
</dbReference>
<feature type="region of interest" description="Disordered" evidence="5">
    <location>
        <begin position="1648"/>
        <end position="1713"/>
    </location>
</feature>
<dbReference type="InterPro" id="IPR000904">
    <property type="entry name" value="Sec7_dom"/>
</dbReference>
<dbReference type="OrthoDB" id="10258608at2759"/>
<dbReference type="Pfam" id="PF01369">
    <property type="entry name" value="Sec7"/>
    <property type="match status" value="1"/>
</dbReference>
<keyword evidence="3" id="KW-0813">Transport</keyword>
<dbReference type="GO" id="GO:0005085">
    <property type="term" value="F:guanyl-nucleotide exchange factor activity"/>
    <property type="evidence" value="ECO:0007669"/>
    <property type="project" value="InterPro"/>
</dbReference>
<accession>A0A1I7SU26</accession>
<dbReference type="SUPFAM" id="SSF48371">
    <property type="entry name" value="ARM repeat"/>
    <property type="match status" value="1"/>
</dbReference>
<dbReference type="InterPro" id="IPR035999">
    <property type="entry name" value="Sec7_dom_sf"/>
</dbReference>
<dbReference type="Gene3D" id="1.10.220.20">
    <property type="match status" value="1"/>
</dbReference>
<dbReference type="eggNOG" id="KOG0928">
    <property type="taxonomic scope" value="Eukaryota"/>
</dbReference>
<keyword evidence="9" id="KW-1185">Reference proteome</keyword>
<dbReference type="Pfam" id="PF12783">
    <property type="entry name" value="Sec7-like_HUS"/>
    <property type="match status" value="1"/>
</dbReference>
<organism evidence="8 10">
    <name type="scientific">Bursaphelenchus xylophilus</name>
    <name type="common">Pinewood nematode worm</name>
    <name type="synonym">Aphelenchoides xylophilus</name>
    <dbReference type="NCBI Taxonomy" id="6326"/>
    <lineage>
        <taxon>Eukaryota</taxon>
        <taxon>Metazoa</taxon>
        <taxon>Ecdysozoa</taxon>
        <taxon>Nematoda</taxon>
        <taxon>Chromadorea</taxon>
        <taxon>Rhabditida</taxon>
        <taxon>Tylenchina</taxon>
        <taxon>Tylenchomorpha</taxon>
        <taxon>Aphelenchoidea</taxon>
        <taxon>Aphelenchoididae</taxon>
        <taxon>Bursaphelenchus</taxon>
    </lineage>
</organism>
<dbReference type="Proteomes" id="UP000582659">
    <property type="component" value="Unassembled WGS sequence"/>
</dbReference>
<evidence type="ECO:0000256" key="3">
    <source>
        <dbReference type="ARBA" id="ARBA00022448"/>
    </source>
</evidence>
<reference evidence="10" key="1">
    <citation type="submission" date="2016-11" db="UniProtKB">
        <authorList>
            <consortium name="WormBaseParasite"/>
        </authorList>
    </citation>
    <scope>IDENTIFICATION</scope>
</reference>
<dbReference type="PANTHER" id="PTHR10663:SF388">
    <property type="entry name" value="GOLGI-SPECIFIC BREFELDIN A-RESISTANCE GUANINE NUCLEOTIDE EXCHANGE FACTOR 1"/>
    <property type="match status" value="1"/>
</dbReference>
<dbReference type="GO" id="GO:0016197">
    <property type="term" value="P:endosomal transport"/>
    <property type="evidence" value="ECO:0007669"/>
    <property type="project" value="UniProtKB-ARBA"/>
</dbReference>
<dbReference type="EMBL" id="CAJFCV020000003">
    <property type="protein sequence ID" value="CAG9107658.1"/>
    <property type="molecule type" value="Genomic_DNA"/>
</dbReference>
<evidence type="ECO:0000259" key="6">
    <source>
        <dbReference type="PROSITE" id="PS50190"/>
    </source>
</evidence>
<dbReference type="SMART" id="SM00222">
    <property type="entry name" value="Sec7"/>
    <property type="match status" value="1"/>
</dbReference>
<feature type="region of interest" description="Disordered" evidence="5">
    <location>
        <begin position="304"/>
        <end position="333"/>
    </location>
</feature>
<reference evidence="7" key="2">
    <citation type="submission" date="2020-09" db="EMBL/GenBank/DDBJ databases">
        <authorList>
            <person name="Kikuchi T."/>
        </authorList>
    </citation>
    <scope>NUCLEOTIDE SEQUENCE</scope>
    <source>
        <strain evidence="7">Ka4C1</strain>
    </source>
</reference>
<dbReference type="GO" id="GO:0032012">
    <property type="term" value="P:regulation of ARF protein signal transduction"/>
    <property type="evidence" value="ECO:0007669"/>
    <property type="project" value="InterPro"/>
</dbReference>
<dbReference type="PROSITE" id="PS50190">
    <property type="entry name" value="SEC7"/>
    <property type="match status" value="1"/>
</dbReference>
<dbReference type="WBParaSite" id="BXY_1654600.1">
    <property type="protein sequence ID" value="BXY_1654600.1"/>
    <property type="gene ID" value="BXY_1654600"/>
</dbReference>
<dbReference type="Gene3D" id="1.10.1000.11">
    <property type="entry name" value="Arf Nucleotide-binding Site Opener,domain 2"/>
    <property type="match status" value="1"/>
</dbReference>
<dbReference type="GO" id="GO:0005793">
    <property type="term" value="C:endoplasmic reticulum-Golgi intermediate compartment"/>
    <property type="evidence" value="ECO:0007669"/>
    <property type="project" value="UniProtKB-SubCell"/>
</dbReference>
<dbReference type="SMR" id="A0A1I7SU26"/>
<dbReference type="EMBL" id="CAJFDI010000003">
    <property type="protein sequence ID" value="CAD5221044.1"/>
    <property type="molecule type" value="Genomic_DNA"/>
</dbReference>
<protein>
    <submittedName>
        <fullName evidence="7">(pine wood nematode) hypothetical protein</fullName>
    </submittedName>
    <submittedName>
        <fullName evidence="10">SEC7 domain-containing protein</fullName>
    </submittedName>
</protein>
<dbReference type="InterPro" id="IPR016024">
    <property type="entry name" value="ARM-type_fold"/>
</dbReference>
<evidence type="ECO:0000313" key="9">
    <source>
        <dbReference type="Proteomes" id="UP000659654"/>
    </source>
</evidence>
<name>A0A1I7SU26_BURXY</name>
<evidence type="ECO:0000313" key="7">
    <source>
        <dbReference type="EMBL" id="CAD5221044.1"/>
    </source>
</evidence>
<evidence type="ECO:0000313" key="10">
    <source>
        <dbReference type="WBParaSite" id="BXY_1654600.1"/>
    </source>
</evidence>
<feature type="domain" description="SEC7" evidence="6">
    <location>
        <begin position="586"/>
        <end position="776"/>
    </location>
</feature>
<gene>
    <name evidence="7" type="ORF">BXYJ_LOCUS6481</name>
</gene>
<dbReference type="InterPro" id="IPR032691">
    <property type="entry name" value="Mon2/Sec7/BIG1-like_HUS"/>
</dbReference>
<dbReference type="Proteomes" id="UP000095284">
    <property type="component" value="Unplaced"/>
</dbReference>
<feature type="compositionally biased region" description="Polar residues" evidence="5">
    <location>
        <begin position="1703"/>
        <end position="1713"/>
    </location>
</feature>
<keyword evidence="4" id="KW-0333">Golgi apparatus</keyword>
<dbReference type="InterPro" id="IPR023394">
    <property type="entry name" value="Sec7_C_sf"/>
</dbReference>
<proteinExistence type="predicted"/>
<sequence length="1713" mass="191461">MSNGYFVVYGEAGAVTTLLKLSQRDASSAVSEDILRLLQSFADLRDVLTTLYDLAAMKPNAFLQPFLDVIKSQNTNDVVTSRALLSINKFIKWNLIPSDELWAPNAAESIALAVTETKFADSEYNKGDGVVFRMIDVLHSLLTAPCGRFLTNERVCNMLHCLFRVSFDVNLSQLLRMAAETALVDMTKTIFQRIPTFTYDSNHPYMKRLVVDKKKEGSPALIEANVKPVTEEEAISEATQPEKSAAEITKTDLQERSYEGDQVNINDVPKAEVVRPTPASSPSNHVVIDLGFVDCSAEIEREKRDAMGEGKPLLEQPLEQKEESTKAGGEPTELARDENEELLSASSSENDLSSQSFIPYGLPCARELLRFSVSLTNPLDDTNQEHMIIVGLNLVTVALETSVDFIGNFSLLMPLLKDDLCKALVQLLNSSKIYVFTMANRICFLLFESLRQHLKFQMESYFRVLMQIVGSENAKYDRKEMALESIVHLFRVPNLAGELYLNYDCGLYCSNLFEDLTKLLSENSFPTNGIIQSTHMLSLEALLTVINKICANSFPSLDSDYLKQGIHGRHSSRCPADAIRVPSMSELIDQKKQKRLINEGTELFNKNPKKGIEFLCEHGILKSPPDPKEIARFLRENPHLDKMKIADCICNRQNSEVLAAFVQSFPFENTRLDVALRMLLEAFRLPGESAEIAKIMQHFADYWFKVNNEPFGDSDAAFTLAYAVIMLNTDQHNPQAQRNQKPMTIESFRRNVSGTNAGGDFDPDMLQEIYNEIKHNEIVMPAEQTGAVRENYMWKVLMKRSESSEGTYIVARLGCNDRDLFNTVWGPATAALSYIFERSEEKSTLSRTLNGYSNCATVAAYYGMTDVFDNLIIHLCKFSTLMSSIETRALNGDAESDYRKSLSDSPDQAVYAFGENFKAQLSTKLMFDLIHKHGDHLRAGWKNVIDCLLKLFRMQILPQSLTMVEDFVDPRGVISVQRPKIKKSASKQETSLMRWLGGFYASDSGNSKNPTPEQEQLKKAVINLIQECHPEQLIAGGRTLTSSALDELVASLVHWSFNICGGASREDQSAQPASTESFTELDAKSIVLSQQDEDAVVFLLEFMISIVLENKYRLNQVWPIAERHFRWILSGFGRNLLILERTAVGLIRIANKNLFRLKDDEPIAQEVLCALSMLVDLPPPALFFFSRQIAFGLHQLLHTNAANLHECVHWKLLFTLEQAAGAACYVDVEKKGEDGSHDLPLSQLLLQKDNPVLMWRAKNLGLNLSHNPAEFFESTTLNLVPNISRHDTDAFLKVVETLSFLIQDAVHITPFNFDSCTECLRAMVEASIDGAQAASVPLSSVLSVGGSGAASSHTSRPSSPSSFVHTSVSEIENITVEQQQLLLEQQERETKYELASRQLAALCATMISKGNKIQEQSADGSENSYAMCVLPIYSEAFRMRIIPLLQALARLTCDQRKKVRDTAFAELQAVCRWFFYSEMRLIDVEHFFAYVVFPLLRGLQTVNGPLTEALALEELKVRAMQWAIRMVLNQLDMLSSLPSFPILIMRLIMHMENYLKTAQSELPAEAIPQSLKNMIQVLDNSKLFEVQPILKEEIKKRMTLFAPDLAQEVFVPIKVPINTSPAPLAEAPHPQTPPPMPVTTTPVGFRANPPVPPHRHPSDGTEPIIPGIPVASHLPGSPLPQSTSSPSQIPANLVPMQLPPANPSSDPNRSTSL</sequence>
<dbReference type="PANTHER" id="PTHR10663">
    <property type="entry name" value="GUANYL-NUCLEOTIDE EXCHANGE FACTOR"/>
    <property type="match status" value="1"/>
</dbReference>
<evidence type="ECO:0000256" key="2">
    <source>
        <dbReference type="ARBA" id="ARBA00004399"/>
    </source>
</evidence>
<evidence type="ECO:0000256" key="1">
    <source>
        <dbReference type="ARBA" id="ARBA00004222"/>
    </source>
</evidence>
<evidence type="ECO:0000256" key="4">
    <source>
        <dbReference type="ARBA" id="ARBA00023034"/>
    </source>
</evidence>
<evidence type="ECO:0000313" key="8">
    <source>
        <dbReference type="Proteomes" id="UP000095284"/>
    </source>
</evidence>
<dbReference type="CDD" id="cd00171">
    <property type="entry name" value="Sec7"/>
    <property type="match status" value="1"/>
</dbReference>
<feature type="compositionally biased region" description="Low complexity" evidence="5">
    <location>
        <begin position="1674"/>
        <end position="1690"/>
    </location>
</feature>
<evidence type="ECO:0000256" key="5">
    <source>
        <dbReference type="SAM" id="MobiDB-lite"/>
    </source>
</evidence>
<dbReference type="GO" id="GO:0005794">
    <property type="term" value="C:Golgi apparatus"/>
    <property type="evidence" value="ECO:0007669"/>
    <property type="project" value="UniProtKB-SubCell"/>
</dbReference>
<dbReference type="GO" id="GO:0010256">
    <property type="term" value="P:endomembrane system organization"/>
    <property type="evidence" value="ECO:0007669"/>
    <property type="project" value="UniProtKB-ARBA"/>
</dbReference>
<dbReference type="FunFam" id="1.10.1000.11:FF:000007">
    <property type="entry name" value="Golgi-specific brefeldin A-resistance guanine nucleotide exchange factor 1"/>
    <property type="match status" value="1"/>
</dbReference>
<comment type="subcellular location">
    <subcellularLocation>
        <location evidence="2">Endoplasmic reticulum-Golgi intermediate compartment</location>
    </subcellularLocation>
    <subcellularLocation>
        <location evidence="1">Golgi apparatus</location>
        <location evidence="1">cis-Golgi network</location>
    </subcellularLocation>
</comment>